<proteinExistence type="predicted"/>
<evidence type="ECO:0000313" key="2">
    <source>
        <dbReference type="EMBL" id="CEP15651.1"/>
    </source>
</evidence>
<protein>
    <submittedName>
        <fullName evidence="2">Uncharacterized protein</fullName>
    </submittedName>
</protein>
<feature type="region of interest" description="Disordered" evidence="1">
    <location>
        <begin position="1"/>
        <end position="140"/>
    </location>
</feature>
<organism evidence="2 3">
    <name type="scientific">Parasitella parasitica</name>
    <dbReference type="NCBI Taxonomy" id="35722"/>
    <lineage>
        <taxon>Eukaryota</taxon>
        <taxon>Fungi</taxon>
        <taxon>Fungi incertae sedis</taxon>
        <taxon>Mucoromycota</taxon>
        <taxon>Mucoromycotina</taxon>
        <taxon>Mucoromycetes</taxon>
        <taxon>Mucorales</taxon>
        <taxon>Mucorineae</taxon>
        <taxon>Mucoraceae</taxon>
        <taxon>Parasitella</taxon>
    </lineage>
</organism>
<feature type="compositionally biased region" description="Low complexity" evidence="1">
    <location>
        <begin position="1"/>
        <end position="14"/>
    </location>
</feature>
<accession>A0A0B7NE09</accession>
<dbReference type="OrthoDB" id="2284034at2759"/>
<evidence type="ECO:0000313" key="3">
    <source>
        <dbReference type="Proteomes" id="UP000054107"/>
    </source>
</evidence>
<evidence type="ECO:0000256" key="1">
    <source>
        <dbReference type="SAM" id="MobiDB-lite"/>
    </source>
</evidence>
<sequence length="374" mass="41049">MSTTNNVTSTPNSTIKRRKRLLSSATRLTQKETNETPMPLSNTHQKKRKRKLNAPTVDKPIIVERTSSTSPPPATAPTSTMSSQQLVTPMSAPAKRSIRAAQEAIAKREKQRQAQEAKPPFSPSKPALPHPEKVPVIKKKRKLNTQKVLIPKSSSSQEFEANGDDIYDKYLESNTAAIGNMATARISPRNHATSANIIPTKDETKPAIVIGVPTRKRKLVAAVRPIAKPTEPADAAATESKQDGDIKISKLDLSQHSILPNQSYVAHLPQSQINRRRSTTASTTTSAASSVSGSITSHTDLATPEIMFTMETYTTKSSPTIFYDAISDFEDMNIDDHAVDQDAIMSSQIEQEELSSQQQSPSSFWESILKPFQH</sequence>
<dbReference type="AlphaFoldDB" id="A0A0B7NE09"/>
<feature type="compositionally biased region" description="Low complexity" evidence="1">
    <location>
        <begin position="279"/>
        <end position="296"/>
    </location>
</feature>
<dbReference type="Proteomes" id="UP000054107">
    <property type="component" value="Unassembled WGS sequence"/>
</dbReference>
<feature type="region of interest" description="Disordered" evidence="1">
    <location>
        <begin position="268"/>
        <end position="296"/>
    </location>
</feature>
<dbReference type="EMBL" id="LN732612">
    <property type="protein sequence ID" value="CEP15651.1"/>
    <property type="molecule type" value="Genomic_DNA"/>
</dbReference>
<gene>
    <name evidence="2" type="primary">PARPA_09890.1 scaffold 39137</name>
</gene>
<feature type="compositionally biased region" description="Pro residues" evidence="1">
    <location>
        <begin position="120"/>
        <end position="129"/>
    </location>
</feature>
<feature type="compositionally biased region" description="Basic and acidic residues" evidence="1">
    <location>
        <begin position="105"/>
        <end position="115"/>
    </location>
</feature>
<name>A0A0B7NE09_9FUNG</name>
<reference evidence="2 3" key="1">
    <citation type="submission" date="2014-09" db="EMBL/GenBank/DDBJ databases">
        <authorList>
            <person name="Ellenberger Sabrina"/>
        </authorList>
    </citation>
    <scope>NUCLEOTIDE SEQUENCE [LARGE SCALE GENOMIC DNA]</scope>
    <source>
        <strain evidence="2 3">CBS 412.66</strain>
    </source>
</reference>
<keyword evidence="3" id="KW-1185">Reference proteome</keyword>